<feature type="transmembrane region" description="Helical" evidence="5">
    <location>
        <begin position="111"/>
        <end position="133"/>
    </location>
</feature>
<dbReference type="Pfam" id="PF04193">
    <property type="entry name" value="PQ-loop"/>
    <property type="match status" value="1"/>
</dbReference>
<dbReference type="RefSeq" id="XP_040784460.1">
    <property type="nucleotide sequence ID" value="XM_040932119.1"/>
</dbReference>
<keyword evidence="3 5" id="KW-1133">Transmembrane helix</keyword>
<feature type="transmembrane region" description="Helical" evidence="5">
    <location>
        <begin position="38"/>
        <end position="61"/>
    </location>
</feature>
<protein>
    <submittedName>
        <fullName evidence="6">Uncharacterized protein</fullName>
    </submittedName>
</protein>
<evidence type="ECO:0000256" key="5">
    <source>
        <dbReference type="SAM" id="Phobius"/>
    </source>
</evidence>
<reference evidence="6" key="1">
    <citation type="submission" date="2020-01" db="EMBL/GenBank/DDBJ databases">
        <authorList>
            <consortium name="DOE Joint Genome Institute"/>
            <person name="Haridas S."/>
            <person name="Albert R."/>
            <person name="Binder M."/>
            <person name="Bloem J."/>
            <person name="Labutti K."/>
            <person name="Salamov A."/>
            <person name="Andreopoulos B."/>
            <person name="Baker S.E."/>
            <person name="Barry K."/>
            <person name="Bills G."/>
            <person name="Bluhm B.H."/>
            <person name="Cannon C."/>
            <person name="Castanera R."/>
            <person name="Culley D.E."/>
            <person name="Daum C."/>
            <person name="Ezra D."/>
            <person name="Gonzalez J.B."/>
            <person name="Henrissat B."/>
            <person name="Kuo A."/>
            <person name="Liang C."/>
            <person name="Lipzen A."/>
            <person name="Lutzoni F."/>
            <person name="Magnuson J."/>
            <person name="Mondo S."/>
            <person name="Nolan M."/>
            <person name="Ohm R."/>
            <person name="Pangilinan J."/>
            <person name="Park H.-J."/>
            <person name="Ramirez L."/>
            <person name="Alfaro M."/>
            <person name="Sun H."/>
            <person name="Tritt A."/>
            <person name="Yoshinaga Y."/>
            <person name="Zwiers L.-H."/>
            <person name="Turgeon B.G."/>
            <person name="Goodwin S.B."/>
            <person name="Spatafora J.W."/>
            <person name="Crous P.W."/>
            <person name="Grigoriev I.V."/>
        </authorList>
    </citation>
    <scope>NUCLEOTIDE SEQUENCE</scope>
    <source>
        <strain evidence="6">CBS 394.84</strain>
    </source>
</reference>
<feature type="transmembrane region" description="Helical" evidence="5">
    <location>
        <begin position="6"/>
        <end position="26"/>
    </location>
</feature>
<keyword evidence="7" id="KW-1185">Reference proteome</keyword>
<name>A0A9P4L522_9PLEO</name>
<dbReference type="Proteomes" id="UP000800039">
    <property type="component" value="Unassembled WGS sequence"/>
</dbReference>
<evidence type="ECO:0000256" key="2">
    <source>
        <dbReference type="ARBA" id="ARBA00022692"/>
    </source>
</evidence>
<evidence type="ECO:0000256" key="1">
    <source>
        <dbReference type="ARBA" id="ARBA00004141"/>
    </source>
</evidence>
<dbReference type="InterPro" id="IPR006603">
    <property type="entry name" value="PQ-loop_rpt"/>
</dbReference>
<accession>A0A9P4L522</accession>
<dbReference type="GO" id="GO:0016020">
    <property type="term" value="C:membrane"/>
    <property type="evidence" value="ECO:0007669"/>
    <property type="project" value="UniProtKB-SubCell"/>
</dbReference>
<keyword evidence="4 5" id="KW-0472">Membrane</keyword>
<organism evidence="6 7">
    <name type="scientific">Cucurbitaria berberidis CBS 394.84</name>
    <dbReference type="NCBI Taxonomy" id="1168544"/>
    <lineage>
        <taxon>Eukaryota</taxon>
        <taxon>Fungi</taxon>
        <taxon>Dikarya</taxon>
        <taxon>Ascomycota</taxon>
        <taxon>Pezizomycotina</taxon>
        <taxon>Dothideomycetes</taxon>
        <taxon>Pleosporomycetidae</taxon>
        <taxon>Pleosporales</taxon>
        <taxon>Pleosporineae</taxon>
        <taxon>Cucurbitariaceae</taxon>
        <taxon>Cucurbitaria</taxon>
    </lineage>
</organism>
<sequence>MAYYNVPNWIRIILLLSSVLSFAPQLRRTISRKTSSGISTFYLLFNLISTTEQFALAFFFIVDNFEQPDVFVHRPINAGDWINLAQTTVVAILWLTLFCVCLYLPSDRRVGSVVFAIGAYIAFLLISVVPVFADAIVPGTHEDRKWPIAILSGIHYLFLSWIVTGLNAAAFYCQARETLSRPRDQALSHIGLAIQAVTFAFMAFSWISLGLPVNLV</sequence>
<comment type="caution">
    <text evidence="6">The sequence shown here is derived from an EMBL/GenBank/DDBJ whole genome shotgun (WGS) entry which is preliminary data.</text>
</comment>
<gene>
    <name evidence="6" type="ORF">K460DRAFT_358591</name>
</gene>
<dbReference type="GeneID" id="63849371"/>
<dbReference type="EMBL" id="ML976618">
    <property type="protein sequence ID" value="KAF1841897.1"/>
    <property type="molecule type" value="Genomic_DNA"/>
</dbReference>
<evidence type="ECO:0000313" key="6">
    <source>
        <dbReference type="EMBL" id="KAF1841897.1"/>
    </source>
</evidence>
<dbReference type="AlphaFoldDB" id="A0A9P4L522"/>
<feature type="transmembrane region" description="Helical" evidence="5">
    <location>
        <begin position="153"/>
        <end position="174"/>
    </location>
</feature>
<proteinExistence type="predicted"/>
<evidence type="ECO:0000313" key="7">
    <source>
        <dbReference type="Proteomes" id="UP000800039"/>
    </source>
</evidence>
<dbReference type="OrthoDB" id="5139341at2759"/>
<feature type="transmembrane region" description="Helical" evidence="5">
    <location>
        <begin position="81"/>
        <end position="104"/>
    </location>
</feature>
<evidence type="ECO:0000256" key="4">
    <source>
        <dbReference type="ARBA" id="ARBA00023136"/>
    </source>
</evidence>
<keyword evidence="2 5" id="KW-0812">Transmembrane</keyword>
<comment type="subcellular location">
    <subcellularLocation>
        <location evidence="1">Membrane</location>
        <topology evidence="1">Multi-pass membrane protein</topology>
    </subcellularLocation>
</comment>
<dbReference type="Gene3D" id="1.20.1280.290">
    <property type="match status" value="1"/>
</dbReference>
<feature type="transmembrane region" description="Helical" evidence="5">
    <location>
        <begin position="186"/>
        <end position="207"/>
    </location>
</feature>
<evidence type="ECO:0000256" key="3">
    <source>
        <dbReference type="ARBA" id="ARBA00022989"/>
    </source>
</evidence>